<organism evidence="2 3">
    <name type="scientific">Polyplax serrata</name>
    <name type="common">Common mouse louse</name>
    <dbReference type="NCBI Taxonomy" id="468196"/>
    <lineage>
        <taxon>Eukaryota</taxon>
        <taxon>Metazoa</taxon>
        <taxon>Ecdysozoa</taxon>
        <taxon>Arthropoda</taxon>
        <taxon>Hexapoda</taxon>
        <taxon>Insecta</taxon>
        <taxon>Pterygota</taxon>
        <taxon>Neoptera</taxon>
        <taxon>Paraneoptera</taxon>
        <taxon>Psocodea</taxon>
        <taxon>Troctomorpha</taxon>
        <taxon>Phthiraptera</taxon>
        <taxon>Anoplura</taxon>
        <taxon>Polyplacidae</taxon>
        <taxon>Polyplax</taxon>
    </lineage>
</organism>
<gene>
    <name evidence="2" type="ORF">RUM44_013838</name>
</gene>
<dbReference type="EMBL" id="JAWJWF010000001">
    <property type="protein sequence ID" value="KAK6642115.1"/>
    <property type="molecule type" value="Genomic_DNA"/>
</dbReference>
<proteinExistence type="predicted"/>
<reference evidence="2 3" key="1">
    <citation type="submission" date="2023-09" db="EMBL/GenBank/DDBJ databases">
        <title>Genomes of two closely related lineages of the louse Polyplax serrata with different host specificities.</title>
        <authorList>
            <person name="Martinu J."/>
            <person name="Tarabai H."/>
            <person name="Stefka J."/>
            <person name="Hypsa V."/>
        </authorList>
    </citation>
    <scope>NUCLEOTIDE SEQUENCE [LARGE SCALE GENOMIC DNA]</scope>
    <source>
        <strain evidence="2">98ZLc_SE</strain>
    </source>
</reference>
<protein>
    <submittedName>
        <fullName evidence="2">Uncharacterized protein</fullName>
    </submittedName>
</protein>
<feature type="region of interest" description="Disordered" evidence="1">
    <location>
        <begin position="14"/>
        <end position="98"/>
    </location>
</feature>
<feature type="compositionally biased region" description="Polar residues" evidence="1">
    <location>
        <begin position="50"/>
        <end position="81"/>
    </location>
</feature>
<sequence>MDDDQYDSFVTDRVEKKHVRSRTLNLKGKREGKEKKRKTSCANGLANIPSHPTSTINETPTDSPPANENESGSGLTGTQNRYVRCDATEEVSTEEAAP</sequence>
<dbReference type="Proteomes" id="UP001359485">
    <property type="component" value="Unassembled WGS sequence"/>
</dbReference>
<name>A0ABR1BHF9_POLSC</name>
<accession>A0ABR1BHF9</accession>
<evidence type="ECO:0000256" key="1">
    <source>
        <dbReference type="SAM" id="MobiDB-lite"/>
    </source>
</evidence>
<feature type="compositionally biased region" description="Acidic residues" evidence="1">
    <location>
        <begin position="88"/>
        <end position="98"/>
    </location>
</feature>
<keyword evidence="3" id="KW-1185">Reference proteome</keyword>
<evidence type="ECO:0000313" key="2">
    <source>
        <dbReference type="EMBL" id="KAK6642115.1"/>
    </source>
</evidence>
<comment type="caution">
    <text evidence="2">The sequence shown here is derived from an EMBL/GenBank/DDBJ whole genome shotgun (WGS) entry which is preliminary data.</text>
</comment>
<evidence type="ECO:0000313" key="3">
    <source>
        <dbReference type="Proteomes" id="UP001359485"/>
    </source>
</evidence>